<reference evidence="9" key="1">
    <citation type="submission" date="2022-07" db="EMBL/GenBank/DDBJ databases">
        <authorList>
            <person name="Otstavnykh N."/>
            <person name="Isaeva M."/>
            <person name="Bystritskaya E."/>
        </authorList>
    </citation>
    <scope>NUCLEOTIDE SEQUENCE</scope>
    <source>
        <strain evidence="9">KCTC 52189</strain>
    </source>
</reference>
<dbReference type="Pfam" id="PF13442">
    <property type="entry name" value="Cytochrome_CBB3"/>
    <property type="match status" value="1"/>
</dbReference>
<dbReference type="SUPFAM" id="SSF46626">
    <property type="entry name" value="Cytochrome c"/>
    <property type="match status" value="2"/>
</dbReference>
<keyword evidence="5 6" id="KW-0408">Iron</keyword>
<feature type="domain" description="Cytochrome c" evidence="8">
    <location>
        <begin position="175"/>
        <end position="248"/>
    </location>
</feature>
<dbReference type="AlphaFoldDB" id="A0AAE4B608"/>
<dbReference type="EMBL" id="JANHAX010000003">
    <property type="protein sequence ID" value="MDQ2090844.1"/>
    <property type="molecule type" value="Genomic_DNA"/>
</dbReference>
<evidence type="ECO:0000259" key="8">
    <source>
        <dbReference type="PROSITE" id="PS51007"/>
    </source>
</evidence>
<proteinExistence type="predicted"/>
<evidence type="ECO:0000256" key="6">
    <source>
        <dbReference type="PROSITE-ProRule" id="PRU00433"/>
    </source>
</evidence>
<dbReference type="Gene3D" id="1.10.760.10">
    <property type="entry name" value="Cytochrome c-like domain"/>
    <property type="match status" value="2"/>
</dbReference>
<dbReference type="InterPro" id="IPR002327">
    <property type="entry name" value="Cyt_c_1A/1B"/>
</dbReference>
<sequence length="251" mass="27647">MLKALPFFFSVALLLAGVSAGQAQDADAGEAVFKKCKSCHQIGAGAKHRSGPILTGVVGRAAASAEGYKYRKDILAASDKGLVWDEAYLSEYLDNPTDFLRRYLDNPKARSAMSYKLKNEQDRRDVIAYLASVPTGQPEASASEETTDAPAAPKKSIEEVIAAQTFSEEFLASAENFEAGKEIWFDQCTHCHGYKAYPGKAPKLKPAKYTPEFVFKRVYKGFKKMPAWHEVYSVDEIRQIVAYVKAPGFSP</sequence>
<protein>
    <submittedName>
        <fullName evidence="9">C-type cytochrome</fullName>
    </submittedName>
</protein>
<feature type="domain" description="Cytochrome c" evidence="8">
    <location>
        <begin position="24"/>
        <end position="134"/>
    </location>
</feature>
<organism evidence="9 10">
    <name type="scientific">Marimonas arenosa</name>
    <dbReference type="NCBI Taxonomy" id="1795305"/>
    <lineage>
        <taxon>Bacteria</taxon>
        <taxon>Pseudomonadati</taxon>
        <taxon>Pseudomonadota</taxon>
        <taxon>Alphaproteobacteria</taxon>
        <taxon>Rhodobacterales</taxon>
        <taxon>Paracoccaceae</taxon>
        <taxon>Marimonas</taxon>
    </lineage>
</organism>
<evidence type="ECO:0000256" key="3">
    <source>
        <dbReference type="ARBA" id="ARBA00022723"/>
    </source>
</evidence>
<keyword evidence="3 6" id="KW-0479">Metal-binding</keyword>
<keyword evidence="1" id="KW-0813">Transport</keyword>
<dbReference type="Pfam" id="PF00034">
    <property type="entry name" value="Cytochrom_C"/>
    <property type="match status" value="1"/>
</dbReference>
<dbReference type="GO" id="GO:0020037">
    <property type="term" value="F:heme binding"/>
    <property type="evidence" value="ECO:0007669"/>
    <property type="project" value="InterPro"/>
</dbReference>
<dbReference type="GO" id="GO:0009055">
    <property type="term" value="F:electron transfer activity"/>
    <property type="evidence" value="ECO:0007669"/>
    <property type="project" value="InterPro"/>
</dbReference>
<dbReference type="RefSeq" id="WP_306736112.1">
    <property type="nucleotide sequence ID" value="NZ_JANHAX010000003.1"/>
</dbReference>
<evidence type="ECO:0000256" key="4">
    <source>
        <dbReference type="ARBA" id="ARBA00022982"/>
    </source>
</evidence>
<evidence type="ECO:0000313" key="10">
    <source>
        <dbReference type="Proteomes" id="UP001226762"/>
    </source>
</evidence>
<dbReference type="Proteomes" id="UP001226762">
    <property type="component" value="Unassembled WGS sequence"/>
</dbReference>
<dbReference type="GO" id="GO:0046872">
    <property type="term" value="F:metal ion binding"/>
    <property type="evidence" value="ECO:0007669"/>
    <property type="project" value="UniProtKB-KW"/>
</dbReference>
<comment type="caution">
    <text evidence="9">The sequence shown here is derived from an EMBL/GenBank/DDBJ whole genome shotgun (WGS) entry which is preliminary data.</text>
</comment>
<dbReference type="PRINTS" id="PR00604">
    <property type="entry name" value="CYTCHRMECIAB"/>
</dbReference>
<accession>A0AAE4B608</accession>
<gene>
    <name evidence="9" type="ORF">NO357_13120</name>
</gene>
<evidence type="ECO:0000256" key="7">
    <source>
        <dbReference type="SAM" id="SignalP"/>
    </source>
</evidence>
<evidence type="ECO:0000256" key="1">
    <source>
        <dbReference type="ARBA" id="ARBA00022448"/>
    </source>
</evidence>
<dbReference type="PROSITE" id="PS51007">
    <property type="entry name" value="CYTC"/>
    <property type="match status" value="2"/>
</dbReference>
<evidence type="ECO:0000256" key="2">
    <source>
        <dbReference type="ARBA" id="ARBA00022617"/>
    </source>
</evidence>
<dbReference type="InterPro" id="IPR009056">
    <property type="entry name" value="Cyt_c-like_dom"/>
</dbReference>
<reference evidence="9" key="2">
    <citation type="submission" date="2023-02" db="EMBL/GenBank/DDBJ databases">
        <title>'Rhodoalgimonas zhirmunskyi' gen. nov., isolated from a red alga.</title>
        <authorList>
            <person name="Nedashkovskaya O.I."/>
            <person name="Otstavnykh N.Y."/>
            <person name="Bystritskaya E.P."/>
            <person name="Balabanova L.A."/>
            <person name="Isaeva M.P."/>
        </authorList>
    </citation>
    <scope>NUCLEOTIDE SEQUENCE</scope>
    <source>
        <strain evidence="9">KCTC 52189</strain>
    </source>
</reference>
<name>A0AAE4B608_9RHOB</name>
<keyword evidence="4" id="KW-0249">Electron transport</keyword>
<keyword evidence="2 6" id="KW-0349">Heme</keyword>
<feature type="chain" id="PRO_5042248240" evidence="7">
    <location>
        <begin position="24"/>
        <end position="251"/>
    </location>
</feature>
<keyword evidence="10" id="KW-1185">Reference proteome</keyword>
<evidence type="ECO:0000256" key="5">
    <source>
        <dbReference type="ARBA" id="ARBA00023004"/>
    </source>
</evidence>
<evidence type="ECO:0000313" key="9">
    <source>
        <dbReference type="EMBL" id="MDQ2090844.1"/>
    </source>
</evidence>
<keyword evidence="7" id="KW-0732">Signal</keyword>
<dbReference type="InterPro" id="IPR036909">
    <property type="entry name" value="Cyt_c-like_dom_sf"/>
</dbReference>
<feature type="signal peptide" evidence="7">
    <location>
        <begin position="1"/>
        <end position="23"/>
    </location>
</feature>
<dbReference type="PANTHER" id="PTHR11961">
    <property type="entry name" value="CYTOCHROME C"/>
    <property type="match status" value="1"/>
</dbReference>